<comment type="caution">
    <text evidence="1">The sequence shown here is derived from an EMBL/GenBank/DDBJ whole genome shotgun (WGS) entry which is preliminary data.</text>
</comment>
<dbReference type="EMBL" id="BRXX01000220">
    <property type="protein sequence ID" value="GMH98505.1"/>
    <property type="molecule type" value="Genomic_DNA"/>
</dbReference>
<dbReference type="Proteomes" id="UP001165160">
    <property type="component" value="Unassembled WGS sequence"/>
</dbReference>
<dbReference type="AlphaFoldDB" id="A0A9W7C2I7"/>
<keyword evidence="2" id="KW-1185">Reference proteome</keyword>
<evidence type="ECO:0000313" key="1">
    <source>
        <dbReference type="EMBL" id="GMH98505.1"/>
    </source>
</evidence>
<gene>
    <name evidence="1" type="ORF">TrVE_jg5827</name>
</gene>
<name>A0A9W7C2I7_9STRA</name>
<protein>
    <submittedName>
        <fullName evidence="1">Uncharacterized protein</fullName>
    </submittedName>
</protein>
<evidence type="ECO:0000313" key="2">
    <source>
        <dbReference type="Proteomes" id="UP001165160"/>
    </source>
</evidence>
<organism evidence="1 2">
    <name type="scientific">Triparma verrucosa</name>
    <dbReference type="NCBI Taxonomy" id="1606542"/>
    <lineage>
        <taxon>Eukaryota</taxon>
        <taxon>Sar</taxon>
        <taxon>Stramenopiles</taxon>
        <taxon>Ochrophyta</taxon>
        <taxon>Bolidophyceae</taxon>
        <taxon>Parmales</taxon>
        <taxon>Triparmaceae</taxon>
        <taxon>Triparma</taxon>
    </lineage>
</organism>
<reference evidence="2" key="1">
    <citation type="journal article" date="2023" name="Commun. Biol.">
        <title>Genome analysis of Parmales, the sister group of diatoms, reveals the evolutionary specialization of diatoms from phago-mixotrophs to photoautotrophs.</title>
        <authorList>
            <person name="Ban H."/>
            <person name="Sato S."/>
            <person name="Yoshikawa S."/>
            <person name="Yamada K."/>
            <person name="Nakamura Y."/>
            <person name="Ichinomiya M."/>
            <person name="Sato N."/>
            <person name="Blanc-Mathieu R."/>
            <person name="Endo H."/>
            <person name="Kuwata A."/>
            <person name="Ogata H."/>
        </authorList>
    </citation>
    <scope>NUCLEOTIDE SEQUENCE [LARGE SCALE GENOMIC DNA]</scope>
    <source>
        <strain evidence="2">NIES 3699</strain>
    </source>
</reference>
<sequence length="73" mass="8206">MHVFILKIPERSPRNNGWFFGAEGFLECTNLLACSPPLFFSPYVTPVNILVKYTSPNHQLTSTSVQVTPIPIK</sequence>
<accession>A0A9W7C2I7</accession>
<proteinExistence type="predicted"/>